<organism evidence="1 2">
    <name type="scientific">Halobacillus seohaensis</name>
    <dbReference type="NCBI Taxonomy" id="447421"/>
    <lineage>
        <taxon>Bacteria</taxon>
        <taxon>Bacillati</taxon>
        <taxon>Bacillota</taxon>
        <taxon>Bacilli</taxon>
        <taxon>Bacillales</taxon>
        <taxon>Bacillaceae</taxon>
        <taxon>Halobacillus</taxon>
    </lineage>
</organism>
<dbReference type="EMBL" id="JBHSZV010000027">
    <property type="protein sequence ID" value="MFC7062450.1"/>
    <property type="molecule type" value="Genomic_DNA"/>
</dbReference>
<keyword evidence="2" id="KW-1185">Reference proteome</keyword>
<evidence type="ECO:0008006" key="3">
    <source>
        <dbReference type="Google" id="ProtNLM"/>
    </source>
</evidence>
<accession>A0ABW2ENN1</accession>
<protein>
    <recommendedName>
        <fullName evidence="3">CopG family transcriptional regulator</fullName>
    </recommendedName>
</protein>
<gene>
    <name evidence="1" type="ORF">ACFQIC_11335</name>
</gene>
<dbReference type="RefSeq" id="WP_204709416.1">
    <property type="nucleotide sequence ID" value="NZ_JBHSZV010000027.1"/>
</dbReference>
<proteinExistence type="predicted"/>
<name>A0ABW2ENN1_9BACI</name>
<sequence length="72" mass="8295">MKKQVSVRIDESINNELDQRVQELGISKSALVSFSTQFFLHQLNHAESSPNSRDLNVYELIKANLENQYNSK</sequence>
<dbReference type="SUPFAM" id="SSF47598">
    <property type="entry name" value="Ribbon-helix-helix"/>
    <property type="match status" value="1"/>
</dbReference>
<dbReference type="Proteomes" id="UP001596410">
    <property type="component" value="Unassembled WGS sequence"/>
</dbReference>
<dbReference type="InterPro" id="IPR010985">
    <property type="entry name" value="Ribbon_hlx_hlx"/>
</dbReference>
<evidence type="ECO:0000313" key="1">
    <source>
        <dbReference type="EMBL" id="MFC7062450.1"/>
    </source>
</evidence>
<reference evidence="2" key="1">
    <citation type="journal article" date="2019" name="Int. J. Syst. Evol. Microbiol.">
        <title>The Global Catalogue of Microorganisms (GCM) 10K type strain sequencing project: providing services to taxonomists for standard genome sequencing and annotation.</title>
        <authorList>
            <consortium name="The Broad Institute Genomics Platform"/>
            <consortium name="The Broad Institute Genome Sequencing Center for Infectious Disease"/>
            <person name="Wu L."/>
            <person name="Ma J."/>
        </authorList>
    </citation>
    <scope>NUCLEOTIDE SEQUENCE [LARGE SCALE GENOMIC DNA]</scope>
    <source>
        <strain evidence="2">CGMCC 4.1621</strain>
    </source>
</reference>
<evidence type="ECO:0000313" key="2">
    <source>
        <dbReference type="Proteomes" id="UP001596410"/>
    </source>
</evidence>
<dbReference type="Gene3D" id="1.10.1220.10">
    <property type="entry name" value="Met repressor-like"/>
    <property type="match status" value="1"/>
</dbReference>
<dbReference type="InterPro" id="IPR013321">
    <property type="entry name" value="Arc_rbn_hlx_hlx"/>
</dbReference>
<comment type="caution">
    <text evidence="1">The sequence shown here is derived from an EMBL/GenBank/DDBJ whole genome shotgun (WGS) entry which is preliminary data.</text>
</comment>